<evidence type="ECO:0000313" key="2">
    <source>
        <dbReference type="EMBL" id="KAH7313960.1"/>
    </source>
</evidence>
<keyword evidence="1" id="KW-0812">Transmembrane</keyword>
<feature type="transmembrane region" description="Helical" evidence="1">
    <location>
        <begin position="217"/>
        <end position="237"/>
    </location>
</feature>
<name>A0A8K0SSV7_9HYPO</name>
<reference evidence="2" key="1">
    <citation type="journal article" date="2021" name="Nat. Commun.">
        <title>Genetic determinants of endophytism in the Arabidopsis root mycobiome.</title>
        <authorList>
            <person name="Mesny F."/>
            <person name="Miyauchi S."/>
            <person name="Thiergart T."/>
            <person name="Pickel B."/>
            <person name="Atanasova L."/>
            <person name="Karlsson M."/>
            <person name="Huettel B."/>
            <person name="Barry K.W."/>
            <person name="Haridas S."/>
            <person name="Chen C."/>
            <person name="Bauer D."/>
            <person name="Andreopoulos W."/>
            <person name="Pangilinan J."/>
            <person name="LaButti K."/>
            <person name="Riley R."/>
            <person name="Lipzen A."/>
            <person name="Clum A."/>
            <person name="Drula E."/>
            <person name="Henrissat B."/>
            <person name="Kohler A."/>
            <person name="Grigoriev I.V."/>
            <person name="Martin F.M."/>
            <person name="Hacquard S."/>
        </authorList>
    </citation>
    <scope>NUCLEOTIDE SEQUENCE</scope>
    <source>
        <strain evidence="2">MPI-CAGE-CH-0235</strain>
    </source>
</reference>
<feature type="transmembrane region" description="Helical" evidence="1">
    <location>
        <begin position="96"/>
        <end position="124"/>
    </location>
</feature>
<evidence type="ECO:0000256" key="1">
    <source>
        <dbReference type="SAM" id="Phobius"/>
    </source>
</evidence>
<organism evidence="2 3">
    <name type="scientific">Stachybotrys elegans</name>
    <dbReference type="NCBI Taxonomy" id="80388"/>
    <lineage>
        <taxon>Eukaryota</taxon>
        <taxon>Fungi</taxon>
        <taxon>Dikarya</taxon>
        <taxon>Ascomycota</taxon>
        <taxon>Pezizomycotina</taxon>
        <taxon>Sordariomycetes</taxon>
        <taxon>Hypocreomycetidae</taxon>
        <taxon>Hypocreales</taxon>
        <taxon>Stachybotryaceae</taxon>
        <taxon>Stachybotrys</taxon>
    </lineage>
</organism>
<sequence>MSNPISFDEYKRYVTVYIGLACVSLLVSDVLLFSVPCVLRVPNVGLAQRWRRSVIGGLVCLILASTLDIAAYVIFLVDLTAYDLEYIFTLLAAQEYLWTTSALMFSLIYLFIFLSLASLIIGMFSRTKADGRMLGHANLIVYGLASVLFALSISRFGLEVAHIQPLSTSEYIPPHRDLEHAARIRNAIDITWWIVSLGVAAGALGAYFTRKHLRGDAIVIICSLLWLTATTYQFATALMFRFFGELWQTYVMVTDPIFSYWVLCATLALFTYLGKRTGFWDYQGTSHVV</sequence>
<proteinExistence type="predicted"/>
<feature type="transmembrane region" description="Helical" evidence="1">
    <location>
        <begin position="136"/>
        <end position="158"/>
    </location>
</feature>
<dbReference type="EMBL" id="JAGPNK010000009">
    <property type="protein sequence ID" value="KAH7313960.1"/>
    <property type="molecule type" value="Genomic_DNA"/>
</dbReference>
<feature type="transmembrane region" description="Helical" evidence="1">
    <location>
        <begin position="190"/>
        <end position="208"/>
    </location>
</feature>
<keyword evidence="1" id="KW-0472">Membrane</keyword>
<protein>
    <submittedName>
        <fullName evidence="2">Uncharacterized protein</fullName>
    </submittedName>
</protein>
<accession>A0A8K0SSV7</accession>
<comment type="caution">
    <text evidence="2">The sequence shown here is derived from an EMBL/GenBank/DDBJ whole genome shotgun (WGS) entry which is preliminary data.</text>
</comment>
<gene>
    <name evidence="2" type="ORF">B0I35DRAFT_436167</name>
</gene>
<feature type="transmembrane region" description="Helical" evidence="1">
    <location>
        <begin position="16"/>
        <end position="41"/>
    </location>
</feature>
<keyword evidence="3" id="KW-1185">Reference proteome</keyword>
<evidence type="ECO:0000313" key="3">
    <source>
        <dbReference type="Proteomes" id="UP000813444"/>
    </source>
</evidence>
<dbReference type="Proteomes" id="UP000813444">
    <property type="component" value="Unassembled WGS sequence"/>
</dbReference>
<keyword evidence="1" id="KW-1133">Transmembrane helix</keyword>
<dbReference type="AlphaFoldDB" id="A0A8K0SSV7"/>
<feature type="transmembrane region" description="Helical" evidence="1">
    <location>
        <begin position="53"/>
        <end position="76"/>
    </location>
</feature>
<feature type="transmembrane region" description="Helical" evidence="1">
    <location>
        <begin position="257"/>
        <end position="274"/>
    </location>
</feature>